<organism evidence="2 3">
    <name type="scientific">Didymodactylos carnosus</name>
    <dbReference type="NCBI Taxonomy" id="1234261"/>
    <lineage>
        <taxon>Eukaryota</taxon>
        <taxon>Metazoa</taxon>
        <taxon>Spiralia</taxon>
        <taxon>Gnathifera</taxon>
        <taxon>Rotifera</taxon>
        <taxon>Eurotatoria</taxon>
        <taxon>Bdelloidea</taxon>
        <taxon>Philodinida</taxon>
        <taxon>Philodinidae</taxon>
        <taxon>Didymodactylos</taxon>
    </lineage>
</organism>
<dbReference type="EMBL" id="CAJOBA010061884">
    <property type="protein sequence ID" value="CAF4334053.1"/>
    <property type="molecule type" value="Genomic_DNA"/>
</dbReference>
<reference evidence="2" key="1">
    <citation type="submission" date="2021-02" db="EMBL/GenBank/DDBJ databases">
        <authorList>
            <person name="Nowell W R."/>
        </authorList>
    </citation>
    <scope>NUCLEOTIDE SEQUENCE</scope>
</reference>
<protein>
    <submittedName>
        <fullName evidence="2">Uncharacterized protein</fullName>
    </submittedName>
</protein>
<comment type="caution">
    <text evidence="2">The sequence shown here is derived from an EMBL/GenBank/DDBJ whole genome shotgun (WGS) entry which is preliminary data.</text>
</comment>
<gene>
    <name evidence="1" type="ORF">OVA965_LOCUS38981</name>
    <name evidence="2" type="ORF">TMI583_LOCUS40225</name>
</gene>
<evidence type="ECO:0000313" key="2">
    <source>
        <dbReference type="EMBL" id="CAF4334053.1"/>
    </source>
</evidence>
<dbReference type="EMBL" id="CAJNOK010039489">
    <property type="protein sequence ID" value="CAF1545143.1"/>
    <property type="molecule type" value="Genomic_DNA"/>
</dbReference>
<sequence>MTRTTCKYLTGSMLPSSTPICSVQQTILLHLFNPTVQPTEFSFTYTATSQLTTFSFANRDDNGFWTFKALQIIVQGG</sequence>
<proteinExistence type="predicted"/>
<evidence type="ECO:0000313" key="1">
    <source>
        <dbReference type="EMBL" id="CAF1545143.1"/>
    </source>
</evidence>
<dbReference type="AlphaFoldDB" id="A0A8S2USG3"/>
<accession>A0A8S2USG3</accession>
<evidence type="ECO:0000313" key="3">
    <source>
        <dbReference type="Proteomes" id="UP000682733"/>
    </source>
</evidence>
<name>A0A8S2USG3_9BILA</name>
<dbReference type="Proteomes" id="UP000677228">
    <property type="component" value="Unassembled WGS sequence"/>
</dbReference>
<dbReference type="Proteomes" id="UP000682733">
    <property type="component" value="Unassembled WGS sequence"/>
</dbReference>